<gene>
    <name evidence="2" type="ORF">SDC9_98264</name>
</gene>
<sequence>MPGDEHEPHPVRGPAQQLGQPIERVALVQLLQIVQHQDDRGFPAARHLVQHADVGCIGQFQVTEDIRAEPHAQGAQQGPPQSRRAAIGTIQRQPGHPSGPLALPRPVGDSEGLAGSRGSGDQGDLTLGRLVQEIGQPGTTDEKFGANRHSCP</sequence>
<proteinExistence type="predicted"/>
<accession>A0A645AE89</accession>
<feature type="region of interest" description="Disordered" evidence="1">
    <location>
        <begin position="133"/>
        <end position="152"/>
    </location>
</feature>
<feature type="compositionally biased region" description="Low complexity" evidence="1">
    <location>
        <begin position="72"/>
        <end position="81"/>
    </location>
</feature>
<dbReference type="EMBL" id="VSSQ01013449">
    <property type="protein sequence ID" value="MPM51515.1"/>
    <property type="molecule type" value="Genomic_DNA"/>
</dbReference>
<evidence type="ECO:0000256" key="1">
    <source>
        <dbReference type="SAM" id="MobiDB-lite"/>
    </source>
</evidence>
<feature type="region of interest" description="Disordered" evidence="1">
    <location>
        <begin position="67"/>
        <end position="128"/>
    </location>
</feature>
<comment type="caution">
    <text evidence="2">The sequence shown here is derived from an EMBL/GenBank/DDBJ whole genome shotgun (WGS) entry which is preliminary data.</text>
</comment>
<dbReference type="AlphaFoldDB" id="A0A645AE89"/>
<reference evidence="2" key="1">
    <citation type="submission" date="2019-08" db="EMBL/GenBank/DDBJ databases">
        <authorList>
            <person name="Kucharzyk K."/>
            <person name="Murdoch R.W."/>
            <person name="Higgins S."/>
            <person name="Loffler F."/>
        </authorList>
    </citation>
    <scope>NUCLEOTIDE SEQUENCE</scope>
</reference>
<name>A0A645AE89_9ZZZZ</name>
<evidence type="ECO:0000313" key="2">
    <source>
        <dbReference type="EMBL" id="MPM51515.1"/>
    </source>
</evidence>
<organism evidence="2">
    <name type="scientific">bioreactor metagenome</name>
    <dbReference type="NCBI Taxonomy" id="1076179"/>
    <lineage>
        <taxon>unclassified sequences</taxon>
        <taxon>metagenomes</taxon>
        <taxon>ecological metagenomes</taxon>
    </lineage>
</organism>
<protein>
    <submittedName>
        <fullName evidence="2">Uncharacterized protein</fullName>
    </submittedName>
</protein>